<dbReference type="InterPro" id="IPR049577">
    <property type="entry name" value="GMPP_N"/>
</dbReference>
<evidence type="ECO:0000259" key="11">
    <source>
        <dbReference type="Pfam" id="PF22640"/>
    </source>
</evidence>
<dbReference type="EC" id="2.7.7.13" evidence="2"/>
<comment type="similarity">
    <text evidence="1 8">Belongs to the mannose-6-phosphate isomerase type 2 family.</text>
</comment>
<dbReference type="InterPro" id="IPR005835">
    <property type="entry name" value="NTP_transferase_dom"/>
</dbReference>
<dbReference type="InterPro" id="IPR011051">
    <property type="entry name" value="RmlC_Cupin_sf"/>
</dbReference>
<keyword evidence="4 12" id="KW-0548">Nucleotidyltransferase</keyword>
<gene>
    <name evidence="12" type="ordered locus">Mpet_0839</name>
</gene>
<dbReference type="PANTHER" id="PTHR46390">
    <property type="entry name" value="MANNOSE-1-PHOSPHATE GUANYLYLTRANSFERASE"/>
    <property type="match status" value="1"/>
</dbReference>
<dbReference type="Pfam" id="PF01050">
    <property type="entry name" value="MannoseP_isomer"/>
    <property type="match status" value="1"/>
</dbReference>
<dbReference type="InterPro" id="IPR029044">
    <property type="entry name" value="Nucleotide-diphossugar_trans"/>
</dbReference>
<keyword evidence="12" id="KW-0413">Isomerase</keyword>
<organism evidence="12 13">
    <name type="scientific">Methanolacinia petrolearia (strain DSM 11571 / OCM 486 / SEBR 4847)</name>
    <name type="common">Methanoplanus petrolearius</name>
    <dbReference type="NCBI Taxonomy" id="679926"/>
    <lineage>
        <taxon>Archaea</taxon>
        <taxon>Methanobacteriati</taxon>
        <taxon>Methanobacteriota</taxon>
        <taxon>Stenosarchaea group</taxon>
        <taxon>Methanomicrobia</taxon>
        <taxon>Methanomicrobiales</taxon>
        <taxon>Methanomicrobiaceae</taxon>
        <taxon>Methanolacinia</taxon>
    </lineage>
</organism>
<dbReference type="InterPro" id="IPR006375">
    <property type="entry name" value="Man1P_GuaTrfase/Man6P_Isoase"/>
</dbReference>
<dbReference type="HOGENOM" id="CLU_035527_1_0_2"/>
<feature type="domain" description="Mannose-6-phosphate isomerase type II C-terminal" evidence="10">
    <location>
        <begin position="335"/>
        <end position="448"/>
    </location>
</feature>
<keyword evidence="3 12" id="KW-0808">Transferase</keyword>
<dbReference type="GO" id="GO:0016853">
    <property type="term" value="F:isomerase activity"/>
    <property type="evidence" value="ECO:0007669"/>
    <property type="project" value="UniProtKB-KW"/>
</dbReference>
<evidence type="ECO:0000256" key="4">
    <source>
        <dbReference type="ARBA" id="ARBA00022695"/>
    </source>
</evidence>
<feature type="domain" description="MannoseP isomerase/GMP-like beta-helix" evidence="11">
    <location>
        <begin position="281"/>
        <end position="327"/>
    </location>
</feature>
<keyword evidence="13" id="KW-1185">Reference proteome</keyword>
<evidence type="ECO:0000256" key="8">
    <source>
        <dbReference type="RuleBase" id="RU004190"/>
    </source>
</evidence>
<evidence type="ECO:0000256" key="3">
    <source>
        <dbReference type="ARBA" id="ARBA00022679"/>
    </source>
</evidence>
<comment type="catalytic activity">
    <reaction evidence="7">
        <text>alpha-D-mannose 1-phosphate + GTP + H(+) = GDP-alpha-D-mannose + diphosphate</text>
        <dbReference type="Rhea" id="RHEA:15229"/>
        <dbReference type="ChEBI" id="CHEBI:15378"/>
        <dbReference type="ChEBI" id="CHEBI:33019"/>
        <dbReference type="ChEBI" id="CHEBI:37565"/>
        <dbReference type="ChEBI" id="CHEBI:57527"/>
        <dbReference type="ChEBI" id="CHEBI:58409"/>
        <dbReference type="EC" id="2.7.7.13"/>
    </reaction>
</comment>
<evidence type="ECO:0000256" key="6">
    <source>
        <dbReference type="ARBA" id="ARBA00023134"/>
    </source>
</evidence>
<dbReference type="InterPro" id="IPR051161">
    <property type="entry name" value="Mannose-6P_isomerase_type2"/>
</dbReference>
<dbReference type="GO" id="GO:0009298">
    <property type="term" value="P:GDP-mannose biosynthetic process"/>
    <property type="evidence" value="ECO:0007669"/>
    <property type="project" value="TreeGrafter"/>
</dbReference>
<dbReference type="InterPro" id="IPR001538">
    <property type="entry name" value="Man6P_isomerase-2_C"/>
</dbReference>
<evidence type="ECO:0000256" key="2">
    <source>
        <dbReference type="ARBA" id="ARBA00012387"/>
    </source>
</evidence>
<dbReference type="CDD" id="cd02509">
    <property type="entry name" value="GDP-M1P_Guanylyltransferase"/>
    <property type="match status" value="1"/>
</dbReference>
<proteinExistence type="inferred from homology"/>
<reference evidence="12 13" key="1">
    <citation type="journal article" date="2010" name="Stand. Genomic Sci.">
        <title>Complete genome sequence of Methanoplanus petrolearius type strain (SEBR 4847).</title>
        <authorList>
            <person name="Brambilla E."/>
            <person name="Djao O.D."/>
            <person name="Daligault H."/>
            <person name="Lapidus A."/>
            <person name="Lucas S."/>
            <person name="Hammon N."/>
            <person name="Nolan M."/>
            <person name="Tice H."/>
            <person name="Cheng J.F."/>
            <person name="Han C."/>
            <person name="Tapia R."/>
            <person name="Goodwin L."/>
            <person name="Pitluck S."/>
            <person name="Liolios K."/>
            <person name="Ivanova N."/>
            <person name="Mavromatis K."/>
            <person name="Mikhailova N."/>
            <person name="Pati A."/>
            <person name="Chen A."/>
            <person name="Palaniappan K."/>
            <person name="Land M."/>
            <person name="Hauser L."/>
            <person name="Chang Y.J."/>
            <person name="Jeffries C.D."/>
            <person name="Rohde M."/>
            <person name="Spring S."/>
            <person name="Sikorski J."/>
            <person name="Goker M."/>
            <person name="Woyke T."/>
            <person name="Bristow J."/>
            <person name="Eisen J.A."/>
            <person name="Markowitz V."/>
            <person name="Hugenholtz P."/>
            <person name="Kyrpides N.C."/>
            <person name="Klenk H.P."/>
        </authorList>
    </citation>
    <scope>NUCLEOTIDE SEQUENCE [LARGE SCALE GENOMIC DNA]</scope>
    <source>
        <strain evidence="13">DSM 11571 / OCM 486 / SEBR 4847</strain>
    </source>
</reference>
<dbReference type="Gene3D" id="3.90.550.10">
    <property type="entry name" value="Spore Coat Polysaccharide Biosynthesis Protein SpsA, Chain A"/>
    <property type="match status" value="1"/>
</dbReference>
<dbReference type="SUPFAM" id="SSF51182">
    <property type="entry name" value="RmlC-like cupins"/>
    <property type="match status" value="1"/>
</dbReference>
<dbReference type="NCBIfam" id="TIGR01479">
    <property type="entry name" value="GMP_PMI"/>
    <property type="match status" value="1"/>
</dbReference>
<dbReference type="Proteomes" id="UP000006565">
    <property type="component" value="Chromosome"/>
</dbReference>
<evidence type="ECO:0000256" key="7">
    <source>
        <dbReference type="ARBA" id="ARBA00047343"/>
    </source>
</evidence>
<dbReference type="SUPFAM" id="SSF53448">
    <property type="entry name" value="Nucleotide-diphospho-sugar transferases"/>
    <property type="match status" value="1"/>
</dbReference>
<dbReference type="PANTHER" id="PTHR46390:SF1">
    <property type="entry name" value="MANNOSE-1-PHOSPHATE GUANYLYLTRANSFERASE"/>
    <property type="match status" value="1"/>
</dbReference>
<dbReference type="STRING" id="679926.Mpet_0839"/>
<dbReference type="FunFam" id="2.60.120.10:FF:000032">
    <property type="entry name" value="Mannose-1-phosphate guanylyltransferase/mannose-6-phosphate isomerase"/>
    <property type="match status" value="1"/>
</dbReference>
<dbReference type="GeneID" id="9743297"/>
<dbReference type="InterPro" id="IPR054566">
    <property type="entry name" value="ManC/GMP-like_b-helix"/>
</dbReference>
<evidence type="ECO:0000313" key="13">
    <source>
        <dbReference type="Proteomes" id="UP000006565"/>
    </source>
</evidence>
<dbReference type="GO" id="GO:0000271">
    <property type="term" value="P:polysaccharide biosynthetic process"/>
    <property type="evidence" value="ECO:0007669"/>
    <property type="project" value="InterPro"/>
</dbReference>
<name>E1RJ92_METP4</name>
<protein>
    <recommendedName>
        <fullName evidence="2">mannose-1-phosphate guanylyltransferase</fullName>
        <ecNumber evidence="2">2.7.7.13</ecNumber>
    </recommendedName>
</protein>
<keyword evidence="5" id="KW-0547">Nucleotide-binding</keyword>
<dbReference type="KEGG" id="mpi:Mpet_0839"/>
<accession>E1RJ92</accession>
<dbReference type="Pfam" id="PF22640">
    <property type="entry name" value="ManC_GMP_beta-helix"/>
    <property type="match status" value="1"/>
</dbReference>
<keyword evidence="6" id="KW-0342">GTP-binding</keyword>
<evidence type="ECO:0000259" key="10">
    <source>
        <dbReference type="Pfam" id="PF01050"/>
    </source>
</evidence>
<dbReference type="CDD" id="cd02213">
    <property type="entry name" value="cupin_PMI_typeII_C"/>
    <property type="match status" value="1"/>
</dbReference>
<dbReference type="GO" id="GO:0004475">
    <property type="term" value="F:mannose-1-phosphate guanylyltransferase (GTP) activity"/>
    <property type="evidence" value="ECO:0007669"/>
    <property type="project" value="UniProtKB-EC"/>
</dbReference>
<evidence type="ECO:0000313" key="12">
    <source>
        <dbReference type="EMBL" id="ADN35610.1"/>
    </source>
</evidence>
<evidence type="ECO:0000256" key="5">
    <source>
        <dbReference type="ARBA" id="ARBA00022741"/>
    </source>
</evidence>
<evidence type="ECO:0000256" key="1">
    <source>
        <dbReference type="ARBA" id="ARBA00006115"/>
    </source>
</evidence>
<dbReference type="RefSeq" id="WP_013328788.1">
    <property type="nucleotide sequence ID" value="NC_014507.1"/>
</dbReference>
<dbReference type="EMBL" id="CP002117">
    <property type="protein sequence ID" value="ADN35610.1"/>
    <property type="molecule type" value="Genomic_DNA"/>
</dbReference>
<sequence>MKNISTGSIILAGGVGTRLWPLSREQFPKQFLKLNGASFFQDTYTRALRISSPEEIVVVTNENFRYHVKNQVEELGYSIDDSRILLESEGKNTLPAITWGVRVLYDIFGDIPVAVFPSDHILDEKAMDIIKNSAPLAKKNLVVFGIKPTAPLTGYGYIKPGEALDGGFAVKEFKEKPGPEKAKEYMDSGYLWNSGMFLFSPEVFFEELKKYRPDMYEEFERPHPDYSGVESISIDYGLLEVSDRVAVVPLALRWNDLGSFRALYENSGKDDNGNAGDAEFVGSENNFVYSKDKKVAVLGMTNTAIIDSGDALLVCDLDNTESVKELVGIYASRGDDITKYHLTVHRPWGSYTILESKEFFKIKRVTVNPMKYLSLQLHHHRSEHWVVVSGTAEVQLGDKTMNISRGQSTFVGEGVVHRLGNPGKIPLEVIEIQIGEYLEEDDIVRFDDDFGRV</sequence>
<dbReference type="GO" id="GO:0005525">
    <property type="term" value="F:GTP binding"/>
    <property type="evidence" value="ECO:0007669"/>
    <property type="project" value="UniProtKB-KW"/>
</dbReference>
<feature type="domain" description="Nucleotidyl transferase" evidence="9">
    <location>
        <begin position="8"/>
        <end position="269"/>
    </location>
</feature>
<evidence type="ECO:0000259" key="9">
    <source>
        <dbReference type="Pfam" id="PF00483"/>
    </source>
</evidence>
<dbReference type="eggNOG" id="arCOG02427">
    <property type="taxonomic scope" value="Archaea"/>
</dbReference>
<dbReference type="AlphaFoldDB" id="E1RJ92"/>
<dbReference type="InterPro" id="IPR014710">
    <property type="entry name" value="RmlC-like_jellyroll"/>
</dbReference>
<dbReference type="Pfam" id="PF00483">
    <property type="entry name" value="NTP_transferase"/>
    <property type="match status" value="1"/>
</dbReference>
<dbReference type="Gene3D" id="2.60.120.10">
    <property type="entry name" value="Jelly Rolls"/>
    <property type="match status" value="1"/>
</dbReference>